<dbReference type="Proteomes" id="UP000051660">
    <property type="component" value="Unassembled WGS sequence"/>
</dbReference>
<organism evidence="1 2">
    <name type="scientific">Bradyrhizobium lablabi</name>
    <dbReference type="NCBI Taxonomy" id="722472"/>
    <lineage>
        <taxon>Bacteria</taxon>
        <taxon>Pseudomonadati</taxon>
        <taxon>Pseudomonadota</taxon>
        <taxon>Alphaproteobacteria</taxon>
        <taxon>Hyphomicrobiales</taxon>
        <taxon>Nitrobacteraceae</taxon>
        <taxon>Bradyrhizobium</taxon>
    </lineage>
</organism>
<comment type="caution">
    <text evidence="1">The sequence shown here is derived from an EMBL/GenBank/DDBJ whole genome shotgun (WGS) entry which is preliminary data.</text>
</comment>
<dbReference type="AlphaFoldDB" id="A0A0R3MVJ6"/>
<reference evidence="1 2" key="1">
    <citation type="submission" date="2014-03" db="EMBL/GenBank/DDBJ databases">
        <title>Bradyrhizobium valentinum sp. nov., isolated from effective nodules of Lupinus mariae-josephae, a lupine endemic of basic-lime soils in Eastern Spain.</title>
        <authorList>
            <person name="Duran D."/>
            <person name="Rey L."/>
            <person name="Navarro A."/>
            <person name="Busquets A."/>
            <person name="Imperial J."/>
            <person name="Ruiz-Argueso T."/>
        </authorList>
    </citation>
    <scope>NUCLEOTIDE SEQUENCE [LARGE SCALE GENOMIC DNA]</scope>
    <source>
        <strain evidence="1 2">CCBAU 23086</strain>
    </source>
</reference>
<evidence type="ECO:0000313" key="2">
    <source>
        <dbReference type="Proteomes" id="UP000051660"/>
    </source>
</evidence>
<sequence length="115" mass="13352">MLSRSFCHEDNDRNSFRLFLSSAWWSSQAVESTMQEATRLQELEAECRQRALSEPDKKWYWLAQAAKYQVQASQKIAFHAEEATTTDSPEVKLAQWSHGRDERRLAGPYAVKGER</sequence>
<proteinExistence type="predicted"/>
<dbReference type="EMBL" id="LLYB01000066">
    <property type="protein sequence ID" value="KRR23873.1"/>
    <property type="molecule type" value="Genomic_DNA"/>
</dbReference>
<evidence type="ECO:0000313" key="1">
    <source>
        <dbReference type="EMBL" id="KRR23873.1"/>
    </source>
</evidence>
<protein>
    <submittedName>
        <fullName evidence="1">Uncharacterized protein</fullName>
    </submittedName>
</protein>
<accession>A0A0R3MVJ6</accession>
<name>A0A0R3MVJ6_9BRAD</name>
<gene>
    <name evidence="1" type="ORF">CQ14_22870</name>
</gene>